<keyword evidence="5" id="KW-0067">ATP-binding</keyword>
<comment type="subcellular location">
    <subcellularLocation>
        <location evidence="1">Membrane</location>
        <topology evidence="1">Multi-pass membrane protein</topology>
    </subcellularLocation>
</comment>
<evidence type="ECO:0000256" key="6">
    <source>
        <dbReference type="ARBA" id="ARBA00022989"/>
    </source>
</evidence>
<dbReference type="InterPro" id="IPR036640">
    <property type="entry name" value="ABC1_TM_sf"/>
</dbReference>
<dbReference type="EMBL" id="CM026423">
    <property type="protein sequence ID" value="KAG0583729.1"/>
    <property type="molecule type" value="Genomic_DNA"/>
</dbReference>
<feature type="transmembrane region" description="Helical" evidence="9">
    <location>
        <begin position="75"/>
        <end position="94"/>
    </location>
</feature>
<dbReference type="GO" id="GO:0090374">
    <property type="term" value="P:oligopeptide export from mitochondrion"/>
    <property type="evidence" value="ECO:0007669"/>
    <property type="project" value="TreeGrafter"/>
</dbReference>
<reference evidence="12" key="1">
    <citation type="submission" date="2020-06" db="EMBL/GenBank/DDBJ databases">
        <title>WGS assembly of Ceratodon purpureus strain R40.</title>
        <authorList>
            <person name="Carey S.B."/>
            <person name="Jenkins J."/>
            <person name="Shu S."/>
            <person name="Lovell J.T."/>
            <person name="Sreedasyam A."/>
            <person name="Maumus F."/>
            <person name="Tiley G.P."/>
            <person name="Fernandez-Pozo N."/>
            <person name="Barry K."/>
            <person name="Chen C."/>
            <person name="Wang M."/>
            <person name="Lipzen A."/>
            <person name="Daum C."/>
            <person name="Saski C.A."/>
            <person name="Payton A.C."/>
            <person name="Mcbreen J.C."/>
            <person name="Conrad R.E."/>
            <person name="Kollar L.M."/>
            <person name="Olsson S."/>
            <person name="Huttunen S."/>
            <person name="Landis J.B."/>
            <person name="Wickett N.J."/>
            <person name="Johnson M.G."/>
            <person name="Rensing S.A."/>
            <person name="Grimwood J."/>
            <person name="Schmutz J."/>
            <person name="Mcdaniel S.F."/>
        </authorList>
    </citation>
    <scope>NUCLEOTIDE SEQUENCE</scope>
    <source>
        <strain evidence="12">R40</strain>
    </source>
</reference>
<feature type="domain" description="ABC transmembrane type-1" evidence="11">
    <location>
        <begin position="331"/>
        <end position="612"/>
    </location>
</feature>
<evidence type="ECO:0000256" key="4">
    <source>
        <dbReference type="ARBA" id="ARBA00022741"/>
    </source>
</evidence>
<evidence type="ECO:0000256" key="9">
    <source>
        <dbReference type="SAM" id="Phobius"/>
    </source>
</evidence>
<dbReference type="PROSITE" id="PS00211">
    <property type="entry name" value="ABC_TRANSPORTER_1"/>
    <property type="match status" value="1"/>
</dbReference>
<dbReference type="InterPro" id="IPR003439">
    <property type="entry name" value="ABC_transporter-like_ATP-bd"/>
</dbReference>
<feature type="transmembrane region" description="Helical" evidence="9">
    <location>
        <begin position="31"/>
        <end position="55"/>
    </location>
</feature>
<comment type="caution">
    <text evidence="12">The sequence shown here is derived from an EMBL/GenBank/DDBJ whole genome shotgun (WGS) entry which is preliminary data.</text>
</comment>
<evidence type="ECO:0000256" key="5">
    <source>
        <dbReference type="ARBA" id="ARBA00022840"/>
    </source>
</evidence>
<evidence type="ECO:0000259" key="10">
    <source>
        <dbReference type="PROSITE" id="PS50893"/>
    </source>
</evidence>
<dbReference type="Pfam" id="PF00664">
    <property type="entry name" value="ABC_membrane"/>
    <property type="match status" value="1"/>
</dbReference>
<dbReference type="AlphaFoldDB" id="A0A8T0ILC8"/>
<dbReference type="PROSITE" id="PS50929">
    <property type="entry name" value="ABC_TM1F"/>
    <property type="match status" value="1"/>
</dbReference>
<dbReference type="FunFam" id="3.40.50.300:FF:000836">
    <property type="entry name" value="ABC transporter B family member 25"/>
    <property type="match status" value="1"/>
</dbReference>
<dbReference type="PANTHER" id="PTHR43394:SF5">
    <property type="entry name" value="ABC TRANSPORTER B FAMILY"/>
    <property type="match status" value="1"/>
</dbReference>
<dbReference type="InterPro" id="IPR039421">
    <property type="entry name" value="Type_1_exporter"/>
</dbReference>
<protein>
    <submittedName>
        <fullName evidence="12">Uncharacterized protein</fullName>
    </submittedName>
</protein>
<organism evidence="12 13">
    <name type="scientific">Ceratodon purpureus</name>
    <name type="common">Fire moss</name>
    <name type="synonym">Dicranum purpureum</name>
    <dbReference type="NCBI Taxonomy" id="3225"/>
    <lineage>
        <taxon>Eukaryota</taxon>
        <taxon>Viridiplantae</taxon>
        <taxon>Streptophyta</taxon>
        <taxon>Embryophyta</taxon>
        <taxon>Bryophyta</taxon>
        <taxon>Bryophytina</taxon>
        <taxon>Bryopsida</taxon>
        <taxon>Dicranidae</taxon>
        <taxon>Pseudoditrichales</taxon>
        <taxon>Ditrichaceae</taxon>
        <taxon>Ceratodon</taxon>
    </lineage>
</organism>
<dbReference type="InterPro" id="IPR011527">
    <property type="entry name" value="ABC1_TM_dom"/>
</dbReference>
<dbReference type="CDD" id="cd18572">
    <property type="entry name" value="ABC_6TM_TAP"/>
    <property type="match status" value="1"/>
</dbReference>
<dbReference type="SMART" id="SM00382">
    <property type="entry name" value="AAA"/>
    <property type="match status" value="1"/>
</dbReference>
<dbReference type="PANTHER" id="PTHR43394">
    <property type="entry name" value="ATP-DEPENDENT PERMEASE MDL1, MITOCHONDRIAL"/>
    <property type="match status" value="1"/>
</dbReference>
<dbReference type="InterPro" id="IPR017871">
    <property type="entry name" value="ABC_transporter-like_CS"/>
</dbReference>
<dbReference type="FunFam" id="1.20.1560.10:FF:000215">
    <property type="entry name" value="ABC transporter B family member 4"/>
    <property type="match status" value="1"/>
</dbReference>
<keyword evidence="6 9" id="KW-1133">Transmembrane helix</keyword>
<evidence type="ECO:0000256" key="3">
    <source>
        <dbReference type="ARBA" id="ARBA00022692"/>
    </source>
</evidence>
<evidence type="ECO:0000259" key="11">
    <source>
        <dbReference type="PROSITE" id="PS50929"/>
    </source>
</evidence>
<proteinExistence type="predicted"/>
<feature type="transmembrane region" description="Helical" evidence="9">
    <location>
        <begin position="327"/>
        <end position="350"/>
    </location>
</feature>
<dbReference type="PROSITE" id="PS50893">
    <property type="entry name" value="ABC_TRANSPORTER_2"/>
    <property type="match status" value="1"/>
</dbReference>
<keyword evidence="7 9" id="KW-0472">Membrane</keyword>
<dbReference type="Gene3D" id="1.20.1560.10">
    <property type="entry name" value="ABC transporter type 1, transmembrane domain"/>
    <property type="match status" value="1"/>
</dbReference>
<evidence type="ECO:0000313" key="12">
    <source>
        <dbReference type="EMBL" id="KAG0583729.1"/>
    </source>
</evidence>
<feature type="compositionally biased region" description="Basic and acidic residues" evidence="8">
    <location>
        <begin position="157"/>
        <end position="166"/>
    </location>
</feature>
<sequence length="918" mass="101893">MGKKSGYNPETPVFLGTTNVSAARKQRAWRLALFIIFFCIDILAALTLFTTVHLWREKSNFSLWSSLKDFYNDTSDLILLSFTRIVCLSGLAYVGSSLSWKEAVEKEELKLKPKTKKEEHSNGKVTPQVNGRHKNGEANGERPPPVNGKVRNGEANGDIREPLLPKKDSKNEKSVTAYEEWFSGSSKKDVVLFVTFLVCTAFQAYVGGKCVSFYFDETHKLFNVRVEIWQSILMGTTVLWINAESSLLTRVVDANRVLGRALFLNSKRNRSSSQDSRVAVVTNSVNLASGEATEEGALRGDKGAKVDIDVDQSTYLMRAISLAKGEAYLLAGAFLCLGLSSVSALILPSYQGRILDHVIQRAVNLFRRDVLLLVAFSFLTGLFEAVRNLCFAVVGKRVLKTLQDKLFMGIIIQDIAYFDGTTSGELTSRLTNDVSSMAEPVNWMLSALLRNLISLFGGFVMCFVISWKLSMLAFTTMAPIMHITAVYSRWSRELNRKRYALLAEANSAASEAIGNVRTVRAFSTEDTELERFKSKTLAAMNKGVRDAFAYAGAVAVNDWLDLGASVLILWYGGVLVMNDRLSAGKLITFQLYWNQIQSAYQSIMSVLMSLTRAAGAAQRVLSLVDALPDIDRNAGTKLPYLEGEIKLEKLYFCYQMRPQHPVLQGVDLTVKKGDVCALVGRSGGGKSTIVHLLMRYYDPTQGRILLDGWDLRDLNLKSVHKHMGLVAQETQMFACSIEENITYGLSSWRREDLEEAARYANAHEFIIKFPEGYATRVGERGVRLSGGQRQRIAIARMLLRRPKILLLDEATSALDTESEASVQQALDRLIGEGGRTIVLVAHRLSTVRNADNIAVLDKGILVEQGTHDELLMKKTGVYEKLVRRQLNKVSNIIDADAEELEAADTIDALLDGTANGKP</sequence>
<evidence type="ECO:0000256" key="2">
    <source>
        <dbReference type="ARBA" id="ARBA00022448"/>
    </source>
</evidence>
<evidence type="ECO:0000256" key="1">
    <source>
        <dbReference type="ARBA" id="ARBA00004141"/>
    </source>
</evidence>
<dbReference type="GO" id="GO:0015421">
    <property type="term" value="F:ABC-type oligopeptide transporter activity"/>
    <property type="evidence" value="ECO:0007669"/>
    <property type="project" value="TreeGrafter"/>
</dbReference>
<evidence type="ECO:0000313" key="13">
    <source>
        <dbReference type="Proteomes" id="UP000822688"/>
    </source>
</evidence>
<feature type="compositionally biased region" description="Basic and acidic residues" evidence="8">
    <location>
        <begin position="112"/>
        <end position="122"/>
    </location>
</feature>
<gene>
    <name evidence="12" type="ORF">KC19_3G158700</name>
</gene>
<accession>A0A8T0ILC8</accession>
<dbReference type="GO" id="GO:0005524">
    <property type="term" value="F:ATP binding"/>
    <property type="evidence" value="ECO:0007669"/>
    <property type="project" value="UniProtKB-KW"/>
</dbReference>
<dbReference type="GO" id="GO:0016887">
    <property type="term" value="F:ATP hydrolysis activity"/>
    <property type="evidence" value="ECO:0007669"/>
    <property type="project" value="InterPro"/>
</dbReference>
<feature type="region of interest" description="Disordered" evidence="8">
    <location>
        <begin position="112"/>
        <end position="166"/>
    </location>
</feature>
<name>A0A8T0ILC8_CERPU</name>
<dbReference type="GO" id="GO:0005743">
    <property type="term" value="C:mitochondrial inner membrane"/>
    <property type="evidence" value="ECO:0007669"/>
    <property type="project" value="TreeGrafter"/>
</dbReference>
<feature type="domain" description="ABC transporter" evidence="10">
    <location>
        <begin position="645"/>
        <end position="883"/>
    </location>
</feature>
<evidence type="ECO:0000256" key="8">
    <source>
        <dbReference type="SAM" id="MobiDB-lite"/>
    </source>
</evidence>
<dbReference type="InterPro" id="IPR003593">
    <property type="entry name" value="AAA+_ATPase"/>
</dbReference>
<feature type="transmembrane region" description="Helical" evidence="9">
    <location>
        <begin position="447"/>
        <end position="466"/>
    </location>
</feature>
<dbReference type="Pfam" id="PF00005">
    <property type="entry name" value="ABC_tran"/>
    <property type="match status" value="1"/>
</dbReference>
<dbReference type="SUPFAM" id="SSF52540">
    <property type="entry name" value="P-loop containing nucleoside triphosphate hydrolases"/>
    <property type="match status" value="1"/>
</dbReference>
<dbReference type="InterPro" id="IPR027417">
    <property type="entry name" value="P-loop_NTPase"/>
</dbReference>
<keyword evidence="2" id="KW-0813">Transport</keyword>
<keyword evidence="3 9" id="KW-0812">Transmembrane</keyword>
<dbReference type="Proteomes" id="UP000822688">
    <property type="component" value="Chromosome 3"/>
</dbReference>
<feature type="transmembrane region" description="Helical" evidence="9">
    <location>
        <begin position="370"/>
        <end position="395"/>
    </location>
</feature>
<keyword evidence="13" id="KW-1185">Reference proteome</keyword>
<dbReference type="CDD" id="cd03249">
    <property type="entry name" value="ABC_MTABC3_MDL1_MDL2"/>
    <property type="match status" value="1"/>
</dbReference>
<keyword evidence="4" id="KW-0547">Nucleotide-binding</keyword>
<dbReference type="SUPFAM" id="SSF90123">
    <property type="entry name" value="ABC transporter transmembrane region"/>
    <property type="match status" value="1"/>
</dbReference>
<dbReference type="Gene3D" id="3.40.50.300">
    <property type="entry name" value="P-loop containing nucleotide triphosphate hydrolases"/>
    <property type="match status" value="1"/>
</dbReference>
<evidence type="ECO:0000256" key="7">
    <source>
        <dbReference type="ARBA" id="ARBA00023136"/>
    </source>
</evidence>